<dbReference type="RefSeq" id="WP_160163742.1">
    <property type="nucleotide sequence ID" value="NZ_JAGHXW010000051.1"/>
</dbReference>
<gene>
    <name evidence="2" type="ORF">J7405_16425</name>
</gene>
<keyword evidence="1" id="KW-0812">Transmembrane</keyword>
<name>A0A8I1XPA8_XANMN</name>
<evidence type="ECO:0000313" key="3">
    <source>
        <dbReference type="Proteomes" id="UP000668572"/>
    </source>
</evidence>
<evidence type="ECO:0000256" key="1">
    <source>
        <dbReference type="SAM" id="Phobius"/>
    </source>
</evidence>
<dbReference type="AlphaFoldDB" id="A0A8I1XPA8"/>
<comment type="caution">
    <text evidence="2">The sequence shown here is derived from an EMBL/GenBank/DDBJ whole genome shotgun (WGS) entry which is preliminary data.</text>
</comment>
<accession>A0A8I1XPA8</accession>
<keyword evidence="1" id="KW-1133">Transmembrane helix</keyword>
<dbReference type="EMBL" id="JAGHXW010000051">
    <property type="protein sequence ID" value="MBO9761106.1"/>
    <property type="molecule type" value="Genomic_DNA"/>
</dbReference>
<sequence>MSAGRNLITLFFTVNTLLQFFFYPPSLRATATPSNHPARAHPRPNEKRVGPTAFSKKYFFSAVFFMPCACVAAWALGRRGGEADAAALLAACPPAENFLSNGCTSSVA</sequence>
<organism evidence="2 3">
    <name type="scientific">Xanthomonas manihotis</name>
    <dbReference type="NCBI Taxonomy" id="43353"/>
    <lineage>
        <taxon>Bacteria</taxon>
        <taxon>Pseudomonadati</taxon>
        <taxon>Pseudomonadota</taxon>
        <taxon>Gammaproteobacteria</taxon>
        <taxon>Lysobacterales</taxon>
        <taxon>Lysobacteraceae</taxon>
        <taxon>Xanthomonas</taxon>
    </lineage>
</organism>
<evidence type="ECO:0000313" key="2">
    <source>
        <dbReference type="EMBL" id="MBO9761106.1"/>
    </source>
</evidence>
<keyword evidence="1" id="KW-0472">Membrane</keyword>
<protein>
    <submittedName>
        <fullName evidence="2">Uncharacterized protein</fullName>
    </submittedName>
</protein>
<dbReference type="Proteomes" id="UP000668572">
    <property type="component" value="Unassembled WGS sequence"/>
</dbReference>
<reference evidence="2" key="1">
    <citation type="submission" date="2021-03" db="EMBL/GenBank/DDBJ databases">
        <title>Molecular characterization of Xanthomonas species pathogenic on Araceae and the development of a triplex TaqMan assay for detection of X. phaseoli pv. dieffenbachiae.</title>
        <authorList>
            <person name="Van Der Wolf J."/>
            <person name="Krijger M."/>
            <person name="Mendes O."/>
            <person name="Brankovics B."/>
            <person name="Bonants P."/>
            <person name="Meekes E."/>
        </authorList>
    </citation>
    <scope>NUCLEOTIDE SEQUENCE</scope>
    <source>
        <strain evidence="2">NBC1264</strain>
    </source>
</reference>
<feature type="transmembrane region" description="Helical" evidence="1">
    <location>
        <begin position="58"/>
        <end position="76"/>
    </location>
</feature>
<proteinExistence type="predicted"/>